<sequence length="76" mass="7773">MDMASLPPRKRPWQDGPGTGEREAPGPEGGRPPQREDGGYGPLVRGGRGSWGPGGGPGPRRGGPAPRGPPRGGRGR</sequence>
<comment type="caution">
    <text evidence="2">The sequence shown here is derived from an EMBL/GenBank/DDBJ whole genome shotgun (WGS) entry which is preliminary data.</text>
</comment>
<keyword evidence="3" id="KW-1185">Reference proteome</keyword>
<evidence type="ECO:0000256" key="1">
    <source>
        <dbReference type="SAM" id="MobiDB-lite"/>
    </source>
</evidence>
<organism evidence="2 3">
    <name type="scientific">Eleginops maclovinus</name>
    <name type="common">Patagonian blennie</name>
    <name type="synonym">Eleginus maclovinus</name>
    <dbReference type="NCBI Taxonomy" id="56733"/>
    <lineage>
        <taxon>Eukaryota</taxon>
        <taxon>Metazoa</taxon>
        <taxon>Chordata</taxon>
        <taxon>Craniata</taxon>
        <taxon>Vertebrata</taxon>
        <taxon>Euteleostomi</taxon>
        <taxon>Actinopterygii</taxon>
        <taxon>Neopterygii</taxon>
        <taxon>Teleostei</taxon>
        <taxon>Neoteleostei</taxon>
        <taxon>Acanthomorphata</taxon>
        <taxon>Eupercaria</taxon>
        <taxon>Perciformes</taxon>
        <taxon>Notothenioidei</taxon>
        <taxon>Eleginopidae</taxon>
        <taxon>Eleginops</taxon>
    </lineage>
</organism>
<protein>
    <submittedName>
        <fullName evidence="2">Uncharacterized protein</fullName>
    </submittedName>
</protein>
<evidence type="ECO:0000313" key="2">
    <source>
        <dbReference type="EMBL" id="KAK5860501.1"/>
    </source>
</evidence>
<dbReference type="AlphaFoldDB" id="A0AAN8AF64"/>
<dbReference type="EMBL" id="JAUZQC010000014">
    <property type="protein sequence ID" value="KAK5860501.1"/>
    <property type="molecule type" value="Genomic_DNA"/>
</dbReference>
<feature type="region of interest" description="Disordered" evidence="1">
    <location>
        <begin position="1"/>
        <end position="76"/>
    </location>
</feature>
<gene>
    <name evidence="2" type="ORF">PBY51_021973</name>
</gene>
<reference evidence="2 3" key="2">
    <citation type="journal article" date="2023" name="Mol. Biol. Evol.">
        <title>Genomics of Secondarily Temperate Adaptation in the Only Non-Antarctic Icefish.</title>
        <authorList>
            <person name="Rivera-Colon A.G."/>
            <person name="Rayamajhi N."/>
            <person name="Minhas B.F."/>
            <person name="Madrigal G."/>
            <person name="Bilyk K.T."/>
            <person name="Yoon V."/>
            <person name="Hune M."/>
            <person name="Gregory S."/>
            <person name="Cheng C.H.C."/>
            <person name="Catchen J.M."/>
        </authorList>
    </citation>
    <scope>NUCLEOTIDE SEQUENCE [LARGE SCALE GENOMIC DNA]</scope>
    <source>
        <strain evidence="2">JMC-PN-2008</strain>
    </source>
</reference>
<accession>A0AAN8AF64</accession>
<dbReference type="Proteomes" id="UP001346869">
    <property type="component" value="Unassembled WGS sequence"/>
</dbReference>
<proteinExistence type="predicted"/>
<feature type="compositionally biased region" description="Gly residues" evidence="1">
    <location>
        <begin position="39"/>
        <end position="61"/>
    </location>
</feature>
<evidence type="ECO:0000313" key="3">
    <source>
        <dbReference type="Proteomes" id="UP001346869"/>
    </source>
</evidence>
<reference evidence="2 3" key="1">
    <citation type="journal article" date="2023" name="Genes (Basel)">
        <title>Chromosome-Level Genome Assembly and Circadian Gene Repertoire of the Patagonia Blennie Eleginops maclovinus-The Closest Ancestral Proxy of Antarctic Cryonotothenioids.</title>
        <authorList>
            <person name="Cheng C.C."/>
            <person name="Rivera-Colon A.G."/>
            <person name="Minhas B.F."/>
            <person name="Wilson L."/>
            <person name="Rayamajhi N."/>
            <person name="Vargas-Chacoff L."/>
            <person name="Catchen J.M."/>
        </authorList>
    </citation>
    <scope>NUCLEOTIDE SEQUENCE [LARGE SCALE GENOMIC DNA]</scope>
    <source>
        <strain evidence="2">JMC-PN-2008</strain>
    </source>
</reference>
<name>A0AAN8AF64_ELEMC</name>